<dbReference type="PANTHER" id="PTHR33395:SF22">
    <property type="entry name" value="REVERSE TRANSCRIPTASE DOMAIN-CONTAINING PROTEIN"/>
    <property type="match status" value="1"/>
</dbReference>
<dbReference type="EMBL" id="CP111025">
    <property type="protein sequence ID" value="WAR25406.1"/>
    <property type="molecule type" value="Genomic_DNA"/>
</dbReference>
<protein>
    <recommendedName>
        <fullName evidence="3">Endonuclease/exonuclease/phosphatase domain-containing protein</fullName>
    </recommendedName>
</protein>
<reference evidence="1" key="1">
    <citation type="submission" date="2022-11" db="EMBL/GenBank/DDBJ databases">
        <title>Centuries of genome instability and evolution in soft-shell clam transmissible cancer (bioRxiv).</title>
        <authorList>
            <person name="Hart S.F.M."/>
            <person name="Yonemitsu M.A."/>
            <person name="Giersch R.M."/>
            <person name="Beal B.F."/>
            <person name="Arriagada G."/>
            <person name="Davis B.W."/>
            <person name="Ostrander E.A."/>
            <person name="Goff S.P."/>
            <person name="Metzger M.J."/>
        </authorList>
    </citation>
    <scope>NUCLEOTIDE SEQUENCE</scope>
    <source>
        <strain evidence="1">MELC-2E11</strain>
        <tissue evidence="1">Siphon/mantle</tissue>
    </source>
</reference>
<proteinExistence type="predicted"/>
<name>A0ABY7G251_MYAAR</name>
<gene>
    <name evidence="1" type="ORF">MAR_011110</name>
</gene>
<evidence type="ECO:0000313" key="1">
    <source>
        <dbReference type="EMBL" id="WAR25406.1"/>
    </source>
</evidence>
<dbReference type="PANTHER" id="PTHR33395">
    <property type="entry name" value="TRANSCRIPTASE, PUTATIVE-RELATED-RELATED"/>
    <property type="match status" value="1"/>
</dbReference>
<sequence>MHPTVTTYRFLWYQPPLQNSNSKTLQLSSLLQIKIKVLVVNCRSIVDKKNEYENRIHSTKPDIDIGTESWLKQTHNYYAIFNPDQGKSPLIGAYYKPHEHDQYSWDESLNKASKLNCNIWVAGDFYLSKIDWELPVSILPGISDHDIVQIQVNISVRTLFQRPRPVSLYKKPYWDGMKQTLDAYHQEMLESGKNSSLNAEHLWDNVQSTIISFTIFLIPSKLSSTRNNLPWVNQKFKRLARERDRAYHKQCKSGKAEYIKEIPCFKTSTQKIHQNILPKLS</sequence>
<organism evidence="1 2">
    <name type="scientific">Mya arenaria</name>
    <name type="common">Soft-shell clam</name>
    <dbReference type="NCBI Taxonomy" id="6604"/>
    <lineage>
        <taxon>Eukaryota</taxon>
        <taxon>Metazoa</taxon>
        <taxon>Spiralia</taxon>
        <taxon>Lophotrochozoa</taxon>
        <taxon>Mollusca</taxon>
        <taxon>Bivalvia</taxon>
        <taxon>Autobranchia</taxon>
        <taxon>Heteroconchia</taxon>
        <taxon>Euheterodonta</taxon>
        <taxon>Imparidentia</taxon>
        <taxon>Neoheterodontei</taxon>
        <taxon>Myida</taxon>
        <taxon>Myoidea</taxon>
        <taxon>Myidae</taxon>
        <taxon>Mya</taxon>
    </lineage>
</organism>
<dbReference type="Proteomes" id="UP001164746">
    <property type="component" value="Chromosome 14"/>
</dbReference>
<accession>A0ABY7G251</accession>
<evidence type="ECO:0008006" key="3">
    <source>
        <dbReference type="Google" id="ProtNLM"/>
    </source>
</evidence>
<keyword evidence="2" id="KW-1185">Reference proteome</keyword>
<evidence type="ECO:0000313" key="2">
    <source>
        <dbReference type="Proteomes" id="UP001164746"/>
    </source>
</evidence>